<feature type="region of interest" description="Disordered" evidence="1">
    <location>
        <begin position="113"/>
        <end position="132"/>
    </location>
</feature>
<dbReference type="Proteomes" id="UP000489600">
    <property type="component" value="Unassembled WGS sequence"/>
</dbReference>
<dbReference type="EMBL" id="CABITT030000006">
    <property type="protein sequence ID" value="VVB08648.1"/>
    <property type="molecule type" value="Genomic_DNA"/>
</dbReference>
<evidence type="ECO:0000256" key="1">
    <source>
        <dbReference type="SAM" id="MobiDB-lite"/>
    </source>
</evidence>
<sequence>MLLRFGLKNDITNTISTMLYTQLPKGYYTYSSLPIETRDLWFSTFAQVFTWEPAIMAKVRIAFDKQAKSSFSSHMYEWGQSWVHKKGIAKGINPDIWDDLVLYWQLESTMSTSKTNSKNRKSERDGKGIVTHNLGAKSTQRVAYEMTQETGEELDLLALIRTTHTNKKKKIIDDLKARELIESIEQKKIDLETQRSQVLEDGSVTTNHLSIKESNNLVVQELPVDKKGRTFGIGSYSVSQCNSSPSVNTSTNAMYEEKLEEREAKMTSMQQELDMYKDWFCAKIP</sequence>
<dbReference type="Pfam" id="PF03004">
    <property type="entry name" value="Transposase_24"/>
    <property type="match status" value="1"/>
</dbReference>
<dbReference type="OrthoDB" id="1109206at2759"/>
<reference evidence="2" key="1">
    <citation type="submission" date="2019-07" db="EMBL/GenBank/DDBJ databases">
        <authorList>
            <person name="Dittberner H."/>
        </authorList>
    </citation>
    <scope>NUCLEOTIDE SEQUENCE [LARGE SCALE GENOMIC DNA]</scope>
</reference>
<evidence type="ECO:0000313" key="2">
    <source>
        <dbReference type="EMBL" id="VVB08648.1"/>
    </source>
</evidence>
<gene>
    <name evidence="2" type="ORF">ANE_LOCUS19092</name>
</gene>
<evidence type="ECO:0000313" key="3">
    <source>
        <dbReference type="Proteomes" id="UP000489600"/>
    </source>
</evidence>
<dbReference type="AlphaFoldDB" id="A0A565C505"/>
<organism evidence="2 3">
    <name type="scientific">Arabis nemorensis</name>
    <dbReference type="NCBI Taxonomy" id="586526"/>
    <lineage>
        <taxon>Eukaryota</taxon>
        <taxon>Viridiplantae</taxon>
        <taxon>Streptophyta</taxon>
        <taxon>Embryophyta</taxon>
        <taxon>Tracheophyta</taxon>
        <taxon>Spermatophyta</taxon>
        <taxon>Magnoliopsida</taxon>
        <taxon>eudicotyledons</taxon>
        <taxon>Gunneridae</taxon>
        <taxon>Pentapetalae</taxon>
        <taxon>rosids</taxon>
        <taxon>malvids</taxon>
        <taxon>Brassicales</taxon>
        <taxon>Brassicaceae</taxon>
        <taxon>Arabideae</taxon>
        <taxon>Arabis</taxon>
    </lineage>
</organism>
<name>A0A565C505_9BRAS</name>
<protein>
    <submittedName>
        <fullName evidence="2">Uncharacterized protein</fullName>
    </submittedName>
</protein>
<dbReference type="InterPro" id="IPR004252">
    <property type="entry name" value="Probable_transposase_24"/>
</dbReference>
<proteinExistence type="predicted"/>
<accession>A0A565C505</accession>
<keyword evidence="3" id="KW-1185">Reference proteome</keyword>
<comment type="caution">
    <text evidence="2">The sequence shown here is derived from an EMBL/GenBank/DDBJ whole genome shotgun (WGS) entry which is preliminary data.</text>
</comment>